<dbReference type="Proteomes" id="UP000324101">
    <property type="component" value="Chromosome"/>
</dbReference>
<dbReference type="Gene3D" id="3.10.129.10">
    <property type="entry name" value="Hotdog Thioesterase"/>
    <property type="match status" value="1"/>
</dbReference>
<sequence>MVVRTTRNVRTADARGSWAIGNGGCASPSLDRPGASMARQIPQLSGAAVSRHIYHCPIRWSDLDANGHLNSSRYGVLLEETRMRMFSMLVPKDPAERLARNFLLREQTIRYKHPLETWETPVRIEAWVTDVKRVSLTFHFEVKDDERVYATATSVVAGYDSIRGGIRRFEQDELDVFNSYADSTQDAGN</sequence>
<accession>A0A5P2DZK8</accession>
<gene>
    <name evidence="1" type="ORF">DEJ51_31045</name>
</gene>
<dbReference type="PANTHER" id="PTHR31793">
    <property type="entry name" value="4-HYDROXYBENZOYL-COA THIOESTERASE FAMILY MEMBER"/>
    <property type="match status" value="1"/>
</dbReference>
<reference evidence="1 2" key="1">
    <citation type="submission" date="2018-05" db="EMBL/GenBank/DDBJ databases">
        <title>Streptomyces venezuelae.</title>
        <authorList>
            <person name="Kim W."/>
            <person name="Lee N."/>
            <person name="Cho B.-K."/>
        </authorList>
    </citation>
    <scope>NUCLEOTIDE SEQUENCE [LARGE SCALE GENOMIC DNA]</scope>
    <source>
        <strain evidence="1 2">ATCC 21018</strain>
    </source>
</reference>
<name>A0A5P2DZK8_STRVZ</name>
<dbReference type="GO" id="GO:0047617">
    <property type="term" value="F:fatty acyl-CoA hydrolase activity"/>
    <property type="evidence" value="ECO:0007669"/>
    <property type="project" value="TreeGrafter"/>
</dbReference>
<dbReference type="SUPFAM" id="SSF54637">
    <property type="entry name" value="Thioesterase/thiol ester dehydrase-isomerase"/>
    <property type="match status" value="1"/>
</dbReference>
<dbReference type="Pfam" id="PF13279">
    <property type="entry name" value="4HBT_2"/>
    <property type="match status" value="1"/>
</dbReference>
<dbReference type="InterPro" id="IPR050563">
    <property type="entry name" value="4-hydroxybenzoyl-CoA_TE"/>
</dbReference>
<evidence type="ECO:0000313" key="1">
    <source>
        <dbReference type="EMBL" id="QES58039.1"/>
    </source>
</evidence>
<evidence type="ECO:0000313" key="2">
    <source>
        <dbReference type="Proteomes" id="UP000324101"/>
    </source>
</evidence>
<proteinExistence type="predicted"/>
<dbReference type="InterPro" id="IPR029069">
    <property type="entry name" value="HotDog_dom_sf"/>
</dbReference>
<dbReference type="AlphaFoldDB" id="A0A5P2DZK8"/>
<dbReference type="EMBL" id="CP029189">
    <property type="protein sequence ID" value="QES58039.1"/>
    <property type="molecule type" value="Genomic_DNA"/>
</dbReference>
<dbReference type="CDD" id="cd00586">
    <property type="entry name" value="4HBT"/>
    <property type="match status" value="1"/>
</dbReference>
<dbReference type="OrthoDB" id="9799036at2"/>
<organism evidence="1 2">
    <name type="scientific">Streptomyces venezuelae</name>
    <dbReference type="NCBI Taxonomy" id="54571"/>
    <lineage>
        <taxon>Bacteria</taxon>
        <taxon>Bacillati</taxon>
        <taxon>Actinomycetota</taxon>
        <taxon>Actinomycetes</taxon>
        <taxon>Kitasatosporales</taxon>
        <taxon>Streptomycetaceae</taxon>
        <taxon>Streptomyces</taxon>
    </lineage>
</organism>
<protein>
    <submittedName>
        <fullName evidence="1">Thioesterase</fullName>
    </submittedName>
</protein>
<dbReference type="PANTHER" id="PTHR31793:SF24">
    <property type="entry name" value="LONG-CHAIN ACYL-COA THIOESTERASE FADM"/>
    <property type="match status" value="1"/>
</dbReference>